<reference evidence="2" key="2">
    <citation type="submission" date="2020-12" db="EMBL/GenBank/DDBJ databases">
        <authorList>
            <person name="Kanost M."/>
        </authorList>
    </citation>
    <scope>NUCLEOTIDE SEQUENCE</scope>
</reference>
<protein>
    <submittedName>
        <fullName evidence="2">Uncharacterized protein</fullName>
    </submittedName>
</protein>
<dbReference type="AlphaFoldDB" id="A0A921ZFK9"/>
<name>A0A921ZFK9_MANSE</name>
<feature type="region of interest" description="Disordered" evidence="1">
    <location>
        <begin position="1"/>
        <end position="96"/>
    </location>
</feature>
<feature type="compositionally biased region" description="Basic residues" evidence="1">
    <location>
        <begin position="19"/>
        <end position="37"/>
    </location>
</feature>
<dbReference type="EMBL" id="JH668520">
    <property type="protein sequence ID" value="KAG6456720.1"/>
    <property type="molecule type" value="Genomic_DNA"/>
</dbReference>
<dbReference type="Proteomes" id="UP000791440">
    <property type="component" value="Unassembled WGS sequence"/>
</dbReference>
<comment type="caution">
    <text evidence="2">The sequence shown here is derived from an EMBL/GenBank/DDBJ whole genome shotgun (WGS) entry which is preliminary data.</text>
</comment>
<proteinExistence type="predicted"/>
<evidence type="ECO:0000256" key="1">
    <source>
        <dbReference type="SAM" id="MobiDB-lite"/>
    </source>
</evidence>
<gene>
    <name evidence="2" type="ORF">O3G_MSEX009896</name>
</gene>
<accession>A0A921ZFK9</accession>
<organism evidence="2 3">
    <name type="scientific">Manduca sexta</name>
    <name type="common">Tobacco hawkmoth</name>
    <name type="synonym">Tobacco hornworm</name>
    <dbReference type="NCBI Taxonomy" id="7130"/>
    <lineage>
        <taxon>Eukaryota</taxon>
        <taxon>Metazoa</taxon>
        <taxon>Ecdysozoa</taxon>
        <taxon>Arthropoda</taxon>
        <taxon>Hexapoda</taxon>
        <taxon>Insecta</taxon>
        <taxon>Pterygota</taxon>
        <taxon>Neoptera</taxon>
        <taxon>Endopterygota</taxon>
        <taxon>Lepidoptera</taxon>
        <taxon>Glossata</taxon>
        <taxon>Ditrysia</taxon>
        <taxon>Bombycoidea</taxon>
        <taxon>Sphingidae</taxon>
        <taxon>Sphinginae</taxon>
        <taxon>Sphingini</taxon>
        <taxon>Manduca</taxon>
    </lineage>
</organism>
<evidence type="ECO:0000313" key="3">
    <source>
        <dbReference type="Proteomes" id="UP000791440"/>
    </source>
</evidence>
<evidence type="ECO:0000313" key="2">
    <source>
        <dbReference type="EMBL" id="KAG6456720.1"/>
    </source>
</evidence>
<feature type="compositionally biased region" description="Low complexity" evidence="1">
    <location>
        <begin position="38"/>
        <end position="49"/>
    </location>
</feature>
<reference evidence="2" key="1">
    <citation type="journal article" date="2016" name="Insect Biochem. Mol. Biol.">
        <title>Multifaceted biological insights from a draft genome sequence of the tobacco hornworm moth, Manduca sexta.</title>
        <authorList>
            <person name="Kanost M.R."/>
            <person name="Arrese E.L."/>
            <person name="Cao X."/>
            <person name="Chen Y.R."/>
            <person name="Chellapilla S."/>
            <person name="Goldsmith M.R."/>
            <person name="Grosse-Wilde E."/>
            <person name="Heckel D.G."/>
            <person name="Herndon N."/>
            <person name="Jiang H."/>
            <person name="Papanicolaou A."/>
            <person name="Qu J."/>
            <person name="Soulages J.L."/>
            <person name="Vogel H."/>
            <person name="Walters J."/>
            <person name="Waterhouse R.M."/>
            <person name="Ahn S.J."/>
            <person name="Almeida F.C."/>
            <person name="An C."/>
            <person name="Aqrawi P."/>
            <person name="Bretschneider A."/>
            <person name="Bryant W.B."/>
            <person name="Bucks S."/>
            <person name="Chao H."/>
            <person name="Chevignon G."/>
            <person name="Christen J.M."/>
            <person name="Clarke D.F."/>
            <person name="Dittmer N.T."/>
            <person name="Ferguson L.C.F."/>
            <person name="Garavelou S."/>
            <person name="Gordon K.H.J."/>
            <person name="Gunaratna R.T."/>
            <person name="Han Y."/>
            <person name="Hauser F."/>
            <person name="He Y."/>
            <person name="Heidel-Fischer H."/>
            <person name="Hirsh A."/>
            <person name="Hu Y."/>
            <person name="Jiang H."/>
            <person name="Kalra D."/>
            <person name="Klinner C."/>
            <person name="Konig C."/>
            <person name="Kovar C."/>
            <person name="Kroll A.R."/>
            <person name="Kuwar S.S."/>
            <person name="Lee S.L."/>
            <person name="Lehman R."/>
            <person name="Li K."/>
            <person name="Li Z."/>
            <person name="Liang H."/>
            <person name="Lovelace S."/>
            <person name="Lu Z."/>
            <person name="Mansfield J.H."/>
            <person name="McCulloch K.J."/>
            <person name="Mathew T."/>
            <person name="Morton B."/>
            <person name="Muzny D.M."/>
            <person name="Neunemann D."/>
            <person name="Ongeri F."/>
            <person name="Pauchet Y."/>
            <person name="Pu L.L."/>
            <person name="Pyrousis I."/>
            <person name="Rao X.J."/>
            <person name="Redding A."/>
            <person name="Roesel C."/>
            <person name="Sanchez-Gracia A."/>
            <person name="Schaack S."/>
            <person name="Shukla A."/>
            <person name="Tetreau G."/>
            <person name="Wang Y."/>
            <person name="Xiong G.H."/>
            <person name="Traut W."/>
            <person name="Walsh T.K."/>
            <person name="Worley K.C."/>
            <person name="Wu D."/>
            <person name="Wu W."/>
            <person name="Wu Y.Q."/>
            <person name="Zhang X."/>
            <person name="Zou Z."/>
            <person name="Zucker H."/>
            <person name="Briscoe A.D."/>
            <person name="Burmester T."/>
            <person name="Clem R.J."/>
            <person name="Feyereisen R."/>
            <person name="Grimmelikhuijzen C.J.P."/>
            <person name="Hamodrakas S.J."/>
            <person name="Hansson B.S."/>
            <person name="Huguet E."/>
            <person name="Jermiin L.S."/>
            <person name="Lan Q."/>
            <person name="Lehman H.K."/>
            <person name="Lorenzen M."/>
            <person name="Merzendorfer H."/>
            <person name="Michalopoulos I."/>
            <person name="Morton D.B."/>
            <person name="Muthukrishnan S."/>
            <person name="Oakeshott J.G."/>
            <person name="Palmer W."/>
            <person name="Park Y."/>
            <person name="Passarelli A.L."/>
            <person name="Rozas J."/>
            <person name="Schwartz L.M."/>
            <person name="Smith W."/>
            <person name="Southgate A."/>
            <person name="Vilcinskas A."/>
            <person name="Vogt R."/>
            <person name="Wang P."/>
            <person name="Werren J."/>
            <person name="Yu X.Q."/>
            <person name="Zhou J.J."/>
            <person name="Brown S.J."/>
            <person name="Scherer S.E."/>
            <person name="Richards S."/>
            <person name="Blissard G.W."/>
        </authorList>
    </citation>
    <scope>NUCLEOTIDE SEQUENCE</scope>
</reference>
<keyword evidence="3" id="KW-1185">Reference proteome</keyword>
<sequence>MTSRRIIPGMANKDAAKTTKTRNRQKKYKFRKGKSKKSNSPTYTDSPSRTPSPDPVSAPSPPSPKPIPSPTTSNDIDMYPKLKIKRATQRTKTPETTYISEYYPQKLKRHTPKKKTILKNSHNLKDISERRKRKPIVPQKGDVTEPKDPQRIEYSELSMTEIVRLMEDTQKLDDDDLMEILTCPSPVWWEDAPYDEHCEDPIEKELVKEAIEGISESPPPIEEDVQIRAQLLNRQNKNKQVIKKKNKLEHILGNLKNRIFTANKDDEISKDIVVEPFSINNEVIKNEIQHDCVKNEVPKNDEIKYNENNEHNDNEIIHVADDEIHNSYNENINMSANTSAFKVLDSSEGEILSDISVNEDELLKDLETIEIPIKESSPVKRQEMEIKDIVPETLPPLLKFPYQSNNVEFNESAKFSYTESSKEKSSDDAISDEFDSISDTNVRFLDDDDVEMLTRSEEMLSDIVIDETPIIDNTTRVPETKPEKEKRKCKVIKPRKVMKTKYKRDEKVVAFFKHNKFVKKIKADVDEEKRCTGFMSMPRSIANQRKLICSCGRITCVFCFSKRNFVNNR</sequence>
<feature type="compositionally biased region" description="Pro residues" evidence="1">
    <location>
        <begin position="50"/>
        <end position="69"/>
    </location>
</feature>